<feature type="compositionally biased region" description="Low complexity" evidence="1">
    <location>
        <begin position="187"/>
        <end position="199"/>
    </location>
</feature>
<organism evidence="2 3">
    <name type="scientific">Syncephalastrum racemosum</name>
    <name type="common">Filamentous fungus</name>
    <dbReference type="NCBI Taxonomy" id="13706"/>
    <lineage>
        <taxon>Eukaryota</taxon>
        <taxon>Fungi</taxon>
        <taxon>Fungi incertae sedis</taxon>
        <taxon>Mucoromycota</taxon>
        <taxon>Mucoromycotina</taxon>
        <taxon>Mucoromycetes</taxon>
        <taxon>Mucorales</taxon>
        <taxon>Syncephalastraceae</taxon>
        <taxon>Syncephalastrum</taxon>
    </lineage>
</organism>
<feature type="compositionally biased region" description="Low complexity" evidence="1">
    <location>
        <begin position="240"/>
        <end position="253"/>
    </location>
</feature>
<dbReference type="OMA" id="AGIREHD"/>
<evidence type="ECO:0000256" key="1">
    <source>
        <dbReference type="SAM" id="MobiDB-lite"/>
    </source>
</evidence>
<dbReference type="InParanoid" id="A0A1X2HMV8"/>
<sequence length="491" mass="53649">MSFKSKQRAKHSHLFGEDPLNASAADDPLFGSSGRSSSPLSRSTSSTTSNAPLSVVGDPLSSSTPSAPSRTSPISSNSSSPRQPAKRLPQTNGKVNNNSNNNSSIFGDIDVSKLGRRSPRPSDSPASPSPPPPPPRTIKQQQQQQQPPPPPPRTSSVPPPEEAKPADAARPPSPPQSARQSREEPQPDLNQPQQQPQRQSLFSRFIKSSSSSSSSISSTKSDDTPTKPSQKPPPPPVPPRQQQRQQQQQQQSPRQPPLSPQARPPVPDRRPAVPPRKAVQNEEHESDEEDNQLLVPTVVIEDEATRAFAADADTFNTKVKPTRLTYDDDPELLASLTQDLRFDDRPAPALSVSTPTHAAFDDDDVVADPWSVPPAAFFNNMSRIPVGSTSSPLLKSNANGNSRKVSVNDIDPSKRSAFSDLIDSWNGQPKHPAEATIDHDQRQQQFLKRVAAEQRDVGFAGIRENAEEEAEEEEEKRPMPTWDIEDTNPWR</sequence>
<feature type="compositionally biased region" description="Low complexity" evidence="1">
    <location>
        <begin position="28"/>
        <end position="49"/>
    </location>
</feature>
<evidence type="ECO:0000313" key="3">
    <source>
        <dbReference type="Proteomes" id="UP000242180"/>
    </source>
</evidence>
<reference evidence="2 3" key="1">
    <citation type="submission" date="2016-07" db="EMBL/GenBank/DDBJ databases">
        <title>Pervasive Adenine N6-methylation of Active Genes in Fungi.</title>
        <authorList>
            <consortium name="DOE Joint Genome Institute"/>
            <person name="Mondo S.J."/>
            <person name="Dannebaum R.O."/>
            <person name="Kuo R.C."/>
            <person name="Labutti K."/>
            <person name="Haridas S."/>
            <person name="Kuo A."/>
            <person name="Salamov A."/>
            <person name="Ahrendt S.R."/>
            <person name="Lipzen A."/>
            <person name="Sullivan W."/>
            <person name="Andreopoulos W.B."/>
            <person name="Clum A."/>
            <person name="Lindquist E."/>
            <person name="Daum C."/>
            <person name="Ramamoorthy G.K."/>
            <person name="Gryganskyi A."/>
            <person name="Culley D."/>
            <person name="Magnuson J.K."/>
            <person name="James T.Y."/>
            <person name="O'Malley M.A."/>
            <person name="Stajich J.E."/>
            <person name="Spatafora J.W."/>
            <person name="Visel A."/>
            <person name="Grigoriev I.V."/>
        </authorList>
    </citation>
    <scope>NUCLEOTIDE SEQUENCE [LARGE SCALE GENOMIC DNA]</scope>
    <source>
        <strain evidence="2 3">NRRL 2496</strain>
    </source>
</reference>
<feature type="compositionally biased region" description="Pro residues" evidence="1">
    <location>
        <begin position="127"/>
        <end position="136"/>
    </location>
</feature>
<accession>A0A1X2HMV8</accession>
<dbReference type="EMBL" id="MCGN01000002">
    <property type="protein sequence ID" value="ORZ00725.1"/>
    <property type="molecule type" value="Genomic_DNA"/>
</dbReference>
<dbReference type="AlphaFoldDB" id="A0A1X2HMV8"/>
<evidence type="ECO:0000313" key="2">
    <source>
        <dbReference type="EMBL" id="ORZ00725.1"/>
    </source>
</evidence>
<gene>
    <name evidence="2" type="ORF">BCR43DRAFT_485701</name>
</gene>
<proteinExistence type="predicted"/>
<feature type="compositionally biased region" description="Low complexity" evidence="1">
    <location>
        <begin position="59"/>
        <end position="83"/>
    </location>
</feature>
<feature type="compositionally biased region" description="Pro residues" evidence="1">
    <location>
        <begin position="146"/>
        <end position="160"/>
    </location>
</feature>
<feature type="region of interest" description="Disordered" evidence="1">
    <location>
        <begin position="1"/>
        <end position="295"/>
    </location>
</feature>
<comment type="caution">
    <text evidence="2">The sequence shown here is derived from an EMBL/GenBank/DDBJ whole genome shotgun (WGS) entry which is preliminary data.</text>
</comment>
<feature type="compositionally biased region" description="Low complexity" evidence="1">
    <location>
        <begin position="206"/>
        <end position="219"/>
    </location>
</feature>
<protein>
    <submittedName>
        <fullName evidence="2">Uncharacterized protein</fullName>
    </submittedName>
</protein>
<name>A0A1X2HMV8_SYNRA</name>
<feature type="compositionally biased region" description="Pro residues" evidence="1">
    <location>
        <begin position="230"/>
        <end position="239"/>
    </location>
</feature>
<dbReference type="OrthoDB" id="2289980at2759"/>
<feature type="region of interest" description="Disordered" evidence="1">
    <location>
        <begin position="461"/>
        <end position="491"/>
    </location>
</feature>
<keyword evidence="3" id="KW-1185">Reference proteome</keyword>
<feature type="compositionally biased region" description="Basic residues" evidence="1">
    <location>
        <begin position="1"/>
        <end position="13"/>
    </location>
</feature>
<feature type="compositionally biased region" description="Polar residues" evidence="1">
    <location>
        <begin position="388"/>
        <end position="405"/>
    </location>
</feature>
<dbReference type="Proteomes" id="UP000242180">
    <property type="component" value="Unassembled WGS sequence"/>
</dbReference>
<feature type="region of interest" description="Disordered" evidence="1">
    <location>
        <begin position="388"/>
        <end position="411"/>
    </location>
</feature>
<feature type="compositionally biased region" description="Pro residues" evidence="1">
    <location>
        <begin position="254"/>
        <end position="265"/>
    </location>
</feature>